<evidence type="ECO:0008006" key="4">
    <source>
        <dbReference type="Google" id="ProtNLM"/>
    </source>
</evidence>
<evidence type="ECO:0000256" key="1">
    <source>
        <dbReference type="SAM" id="Phobius"/>
    </source>
</evidence>
<gene>
    <name evidence="2" type="ORF">ACFQ3F_19290</name>
</gene>
<name>A0ABW3W5W2_9ACTN</name>
<keyword evidence="3" id="KW-1185">Reference proteome</keyword>
<keyword evidence="1" id="KW-1133">Transmembrane helix</keyword>
<feature type="transmembrane region" description="Helical" evidence="1">
    <location>
        <begin position="89"/>
        <end position="108"/>
    </location>
</feature>
<evidence type="ECO:0000313" key="2">
    <source>
        <dbReference type="EMBL" id="MFD1249950.1"/>
    </source>
</evidence>
<comment type="caution">
    <text evidence="2">The sequence shown here is derived from an EMBL/GenBank/DDBJ whole genome shotgun (WGS) entry which is preliminary data.</text>
</comment>
<organism evidence="2 3">
    <name type="scientific">Nocardioides ginsengisoli</name>
    <dbReference type="NCBI Taxonomy" id="363868"/>
    <lineage>
        <taxon>Bacteria</taxon>
        <taxon>Bacillati</taxon>
        <taxon>Actinomycetota</taxon>
        <taxon>Actinomycetes</taxon>
        <taxon>Propionibacteriales</taxon>
        <taxon>Nocardioidaceae</taxon>
        <taxon>Nocardioides</taxon>
    </lineage>
</organism>
<keyword evidence="1" id="KW-0812">Transmembrane</keyword>
<sequence>MSADHDRARDDEPGSRPLAQAGSAVASLAEAWLRDSVYCGVGLLALVTVVCGVAASDRVGIAVLGVVAGLACFAIPTVAVVRRPSASRVWLALLAGAVMGGAGLALVLTS</sequence>
<proteinExistence type="predicted"/>
<accession>A0ABW3W5W2</accession>
<reference evidence="3" key="1">
    <citation type="journal article" date="2019" name="Int. J. Syst. Evol. Microbiol.">
        <title>The Global Catalogue of Microorganisms (GCM) 10K type strain sequencing project: providing services to taxonomists for standard genome sequencing and annotation.</title>
        <authorList>
            <consortium name="The Broad Institute Genomics Platform"/>
            <consortium name="The Broad Institute Genome Sequencing Center for Infectious Disease"/>
            <person name="Wu L."/>
            <person name="Ma J."/>
        </authorList>
    </citation>
    <scope>NUCLEOTIDE SEQUENCE [LARGE SCALE GENOMIC DNA]</scope>
    <source>
        <strain evidence="3">CCUG 52478</strain>
    </source>
</reference>
<dbReference type="EMBL" id="JBHTLX010000023">
    <property type="protein sequence ID" value="MFD1249950.1"/>
    <property type="molecule type" value="Genomic_DNA"/>
</dbReference>
<protein>
    <recommendedName>
        <fullName evidence="4">DUF2537 domain-containing protein</fullName>
    </recommendedName>
</protein>
<feature type="transmembrane region" description="Helical" evidence="1">
    <location>
        <begin position="61"/>
        <end position="82"/>
    </location>
</feature>
<feature type="transmembrane region" description="Helical" evidence="1">
    <location>
        <begin position="37"/>
        <end position="55"/>
    </location>
</feature>
<evidence type="ECO:0000313" key="3">
    <source>
        <dbReference type="Proteomes" id="UP001597229"/>
    </source>
</evidence>
<dbReference type="RefSeq" id="WP_367921128.1">
    <property type="nucleotide sequence ID" value="NZ_BAABAC010000040.1"/>
</dbReference>
<dbReference type="Proteomes" id="UP001597229">
    <property type="component" value="Unassembled WGS sequence"/>
</dbReference>
<keyword evidence="1" id="KW-0472">Membrane</keyword>